<comment type="caution">
    <text evidence="1">The sequence shown here is derived from an EMBL/GenBank/DDBJ whole genome shotgun (WGS) entry which is preliminary data.</text>
</comment>
<protein>
    <submittedName>
        <fullName evidence="1">Uncharacterized protein</fullName>
    </submittedName>
</protein>
<organism evidence="1 2">
    <name type="scientific">Bauhinia variegata</name>
    <name type="common">Purple orchid tree</name>
    <name type="synonym">Phanera variegata</name>
    <dbReference type="NCBI Taxonomy" id="167791"/>
    <lineage>
        <taxon>Eukaryota</taxon>
        <taxon>Viridiplantae</taxon>
        <taxon>Streptophyta</taxon>
        <taxon>Embryophyta</taxon>
        <taxon>Tracheophyta</taxon>
        <taxon>Spermatophyta</taxon>
        <taxon>Magnoliopsida</taxon>
        <taxon>eudicotyledons</taxon>
        <taxon>Gunneridae</taxon>
        <taxon>Pentapetalae</taxon>
        <taxon>rosids</taxon>
        <taxon>fabids</taxon>
        <taxon>Fabales</taxon>
        <taxon>Fabaceae</taxon>
        <taxon>Cercidoideae</taxon>
        <taxon>Cercideae</taxon>
        <taxon>Bauhiniinae</taxon>
        <taxon>Bauhinia</taxon>
    </lineage>
</organism>
<gene>
    <name evidence="1" type="ORF">L6164_006902</name>
</gene>
<name>A0ACB9PVA2_BAUVA</name>
<keyword evidence="2" id="KW-1185">Reference proteome</keyword>
<reference evidence="1 2" key="1">
    <citation type="journal article" date="2022" name="DNA Res.">
        <title>Chromosomal-level genome assembly of the orchid tree Bauhinia variegata (Leguminosae; Cercidoideae) supports the allotetraploid origin hypothesis of Bauhinia.</title>
        <authorList>
            <person name="Zhong Y."/>
            <person name="Chen Y."/>
            <person name="Zheng D."/>
            <person name="Pang J."/>
            <person name="Liu Y."/>
            <person name="Luo S."/>
            <person name="Meng S."/>
            <person name="Qian L."/>
            <person name="Wei D."/>
            <person name="Dai S."/>
            <person name="Zhou R."/>
        </authorList>
    </citation>
    <scope>NUCLEOTIDE SEQUENCE [LARGE SCALE GENOMIC DNA]</scope>
    <source>
        <strain evidence="1">BV-YZ2020</strain>
    </source>
</reference>
<accession>A0ACB9PVA2</accession>
<evidence type="ECO:0000313" key="1">
    <source>
        <dbReference type="EMBL" id="KAI4352675.1"/>
    </source>
</evidence>
<dbReference type="EMBL" id="CM039428">
    <property type="protein sequence ID" value="KAI4352675.1"/>
    <property type="molecule type" value="Genomic_DNA"/>
</dbReference>
<proteinExistence type="predicted"/>
<sequence>MDLRFGLTNSAQISTAGALSCGFDLGADSIKILKQLRNSLRKAVGFVNSTIHFTVFLHRFLFGPLRPCGERKRDAQKGRASLGFTVLECGLFTMDSEILLDSEHRGGGGYNTRRGKMVWGESVGGAPPQKILADITNLQQQCPKPSGQPSKLRSVSLATDNITDQLQKENATLVKLLANRNAIIESNGAELLKLQSNFQKLQKQNLQLAKANSQMLGELNSSRQRLRELQHELGCKNGMLKASEREYMEKQDRAKVTCEIAPNEVGSSQSEQSGETFQVDSKENCRGHGKRRRASKSQSSVSAAAEQVNSIEKFDNQRYCLRRQSRGFNAEKPGPTEDVFEVHDNESSVTHHKENLVTETRPASSRLTVPEATTEHIQSLGATNIDEVHAKEKVDSKRRSLRRQSTRFEAENSEPTEDLFAIDDASFPVLVMCDDQVVKSCTTTLSATFGQDNKGTDSAINCEAQEIRRSSIGRPLRQAAVKVQSYKEIPLNLKMRRPE</sequence>
<evidence type="ECO:0000313" key="2">
    <source>
        <dbReference type="Proteomes" id="UP000828941"/>
    </source>
</evidence>
<dbReference type="Proteomes" id="UP000828941">
    <property type="component" value="Chromosome 3"/>
</dbReference>